<sequence>MKERFSLTWDAKDPLQAAASEAFPDKKSFDAERYLRLACTRFGIDYKEKEEVYASLLQAILDEQAEAQEAREARERLEADKADAEDRARKADERAKELEALLERANAEVREYASSTLKVQLSGDEGVESVIAKMRAEQTTMPATSGYCDAILRSIARKCDVEDASTLAREELVQRITDTLDARLIPKGMRIRKVGSR</sequence>
<reference evidence="2" key="1">
    <citation type="journal article" date="2021" name="PeerJ">
        <title>Extensive microbial diversity within the chicken gut microbiome revealed by metagenomics and culture.</title>
        <authorList>
            <person name="Gilroy R."/>
            <person name="Ravi A."/>
            <person name="Getino M."/>
            <person name="Pursley I."/>
            <person name="Horton D.L."/>
            <person name="Alikhan N.F."/>
            <person name="Baker D."/>
            <person name="Gharbi K."/>
            <person name="Hall N."/>
            <person name="Watson M."/>
            <person name="Adriaenssens E.M."/>
            <person name="Foster-Nyarko E."/>
            <person name="Jarju S."/>
            <person name="Secka A."/>
            <person name="Antonio M."/>
            <person name="Oren A."/>
            <person name="Chaudhuri R.R."/>
            <person name="La Ragione R."/>
            <person name="Hildebrand F."/>
            <person name="Pallen M.J."/>
        </authorList>
    </citation>
    <scope>NUCLEOTIDE SEQUENCE</scope>
    <source>
        <strain evidence="2">USAMLcec12-2067</strain>
    </source>
</reference>
<evidence type="ECO:0000313" key="2">
    <source>
        <dbReference type="EMBL" id="HJH43646.1"/>
    </source>
</evidence>
<dbReference type="EMBL" id="DYZL01000163">
    <property type="protein sequence ID" value="HJH43646.1"/>
    <property type="molecule type" value="Genomic_DNA"/>
</dbReference>
<feature type="coiled-coil region" evidence="1">
    <location>
        <begin position="53"/>
        <end position="115"/>
    </location>
</feature>
<comment type="caution">
    <text evidence="2">The sequence shown here is derived from an EMBL/GenBank/DDBJ whole genome shotgun (WGS) entry which is preliminary data.</text>
</comment>
<name>A0A9D2VL75_9ACTN</name>
<reference evidence="2" key="2">
    <citation type="submission" date="2021-09" db="EMBL/GenBank/DDBJ databases">
        <authorList>
            <person name="Gilroy R."/>
        </authorList>
    </citation>
    <scope>NUCLEOTIDE SEQUENCE</scope>
    <source>
        <strain evidence="2">USAMLcec12-2067</strain>
    </source>
</reference>
<dbReference type="AlphaFoldDB" id="A0A9D2VL75"/>
<dbReference type="Proteomes" id="UP000789325">
    <property type="component" value="Unassembled WGS sequence"/>
</dbReference>
<evidence type="ECO:0000256" key="1">
    <source>
        <dbReference type="SAM" id="Coils"/>
    </source>
</evidence>
<gene>
    <name evidence="2" type="ORF">K8V16_07595</name>
</gene>
<protein>
    <submittedName>
        <fullName evidence="2">Uncharacterized protein</fullName>
    </submittedName>
</protein>
<proteinExistence type="predicted"/>
<accession>A0A9D2VL75</accession>
<evidence type="ECO:0000313" key="3">
    <source>
        <dbReference type="Proteomes" id="UP000789325"/>
    </source>
</evidence>
<keyword evidence="1" id="KW-0175">Coiled coil</keyword>
<organism evidence="2 3">
    <name type="scientific">Rubneribacter badeniensis</name>
    <dbReference type="NCBI Taxonomy" id="2070688"/>
    <lineage>
        <taxon>Bacteria</taxon>
        <taxon>Bacillati</taxon>
        <taxon>Actinomycetota</taxon>
        <taxon>Coriobacteriia</taxon>
        <taxon>Eggerthellales</taxon>
        <taxon>Eggerthellaceae</taxon>
        <taxon>Rubneribacter</taxon>
    </lineage>
</organism>